<reference evidence="1" key="1">
    <citation type="submission" date="2019-03" db="EMBL/GenBank/DDBJ databases">
        <title>Largest Complete Mitochondrial Genome of a Gymnosperm, Sitka Spruce (Picea sitchensis), Indicates Complex Physical Structure.</title>
        <authorList>
            <person name="Jackman S.D."/>
            <person name="Coombe L."/>
            <person name="Warren R."/>
            <person name="Kirk H."/>
            <person name="Trinh E."/>
            <person name="McLeod T."/>
            <person name="Pleasance S."/>
            <person name="Pandoh P."/>
            <person name="Zhao Y."/>
            <person name="Coope R."/>
            <person name="Bousquet J."/>
            <person name="Bohlmann J.C."/>
            <person name="Jones S.J.M."/>
            <person name="Birol I."/>
        </authorList>
    </citation>
    <scope>NUCLEOTIDE SEQUENCE</scope>
    <source>
        <strain evidence="1">Q903</strain>
    </source>
</reference>
<accession>A0A6B9XWM6</accession>
<organism evidence="1">
    <name type="scientific">Picea sitchensis</name>
    <name type="common">Sitka spruce</name>
    <name type="synonym">Pinus sitchensis</name>
    <dbReference type="NCBI Taxonomy" id="3332"/>
    <lineage>
        <taxon>Eukaryota</taxon>
        <taxon>Viridiplantae</taxon>
        <taxon>Streptophyta</taxon>
        <taxon>Embryophyta</taxon>
        <taxon>Tracheophyta</taxon>
        <taxon>Spermatophyta</taxon>
        <taxon>Pinopsida</taxon>
        <taxon>Pinidae</taxon>
        <taxon>Conifers I</taxon>
        <taxon>Pinales</taxon>
        <taxon>Pinaceae</taxon>
        <taxon>Picea</taxon>
    </lineage>
</organism>
<proteinExistence type="predicted"/>
<keyword evidence="1" id="KW-0496">Mitochondrion</keyword>
<evidence type="ECO:0000313" key="1">
    <source>
        <dbReference type="EMBL" id="QHR91635.1"/>
    </source>
</evidence>
<name>A0A6B9XWM6_PICSI</name>
<gene>
    <name evidence="1" type="primary">orf05702</name>
    <name evidence="1" type="ORF">Q903MT_gene5670</name>
</gene>
<sequence length="87" mass="9823">MFFLSLPGIIRGFVKPDFMDLPTSQLPPYPLKCDSLSNLSLLASFRTRSEMRNPSPSTTPYPTFGPGPSYRLYIFAHHRFGSIILLT</sequence>
<dbReference type="AlphaFoldDB" id="A0A6B9XWM6"/>
<protein>
    <submittedName>
        <fullName evidence="1">Uncharacterized protein</fullName>
    </submittedName>
</protein>
<geneLocation type="mitochondrion" evidence="1"/>
<dbReference type="EMBL" id="MK697702">
    <property type="protein sequence ID" value="QHR91635.1"/>
    <property type="molecule type" value="Genomic_DNA"/>
</dbReference>